<dbReference type="Proteomes" id="UP001558613">
    <property type="component" value="Unassembled WGS sequence"/>
</dbReference>
<sequence length="86" mass="9772">MKLTLHTDRVGFEEEEGGLQYTSLSNHRSEFLASRPKTFKNVLQTQIVSDICKNSLSKLQDQFRSESMRATSLVWFGNGPSDGQDF</sequence>
<gene>
    <name evidence="1" type="ORF">QQF64_023631</name>
</gene>
<proteinExistence type="predicted"/>
<keyword evidence="2" id="KW-1185">Reference proteome</keyword>
<organism evidence="1 2">
    <name type="scientific">Cirrhinus molitorella</name>
    <name type="common">mud carp</name>
    <dbReference type="NCBI Taxonomy" id="172907"/>
    <lineage>
        <taxon>Eukaryota</taxon>
        <taxon>Metazoa</taxon>
        <taxon>Chordata</taxon>
        <taxon>Craniata</taxon>
        <taxon>Vertebrata</taxon>
        <taxon>Euteleostomi</taxon>
        <taxon>Actinopterygii</taxon>
        <taxon>Neopterygii</taxon>
        <taxon>Teleostei</taxon>
        <taxon>Ostariophysi</taxon>
        <taxon>Cypriniformes</taxon>
        <taxon>Cyprinidae</taxon>
        <taxon>Labeoninae</taxon>
        <taxon>Labeonini</taxon>
        <taxon>Cirrhinus</taxon>
    </lineage>
</organism>
<protein>
    <submittedName>
        <fullName evidence="1">Uncharacterized protein</fullName>
    </submittedName>
</protein>
<evidence type="ECO:0000313" key="1">
    <source>
        <dbReference type="EMBL" id="KAL1276958.1"/>
    </source>
</evidence>
<dbReference type="EMBL" id="JAYMGO010000003">
    <property type="protein sequence ID" value="KAL1276958.1"/>
    <property type="molecule type" value="Genomic_DNA"/>
</dbReference>
<comment type="caution">
    <text evidence="1">The sequence shown here is derived from an EMBL/GenBank/DDBJ whole genome shotgun (WGS) entry which is preliminary data.</text>
</comment>
<name>A0ABR3NIZ0_9TELE</name>
<reference evidence="1 2" key="1">
    <citation type="submission" date="2023-09" db="EMBL/GenBank/DDBJ databases">
        <authorList>
            <person name="Wang M."/>
        </authorList>
    </citation>
    <scope>NUCLEOTIDE SEQUENCE [LARGE SCALE GENOMIC DNA]</scope>
    <source>
        <strain evidence="1">GT-2023</strain>
        <tissue evidence="1">Liver</tissue>
    </source>
</reference>
<accession>A0ABR3NIZ0</accession>
<evidence type="ECO:0000313" key="2">
    <source>
        <dbReference type="Proteomes" id="UP001558613"/>
    </source>
</evidence>